<organism evidence="10 11">
    <name type="scientific">Tilletia caries</name>
    <name type="common">wheat bunt fungus</name>
    <dbReference type="NCBI Taxonomy" id="13290"/>
    <lineage>
        <taxon>Eukaryota</taxon>
        <taxon>Fungi</taxon>
        <taxon>Dikarya</taxon>
        <taxon>Basidiomycota</taxon>
        <taxon>Ustilaginomycotina</taxon>
        <taxon>Exobasidiomycetes</taxon>
        <taxon>Tilletiales</taxon>
        <taxon>Tilletiaceae</taxon>
        <taxon>Tilletia</taxon>
    </lineage>
</organism>
<dbReference type="SMART" id="SM00239">
    <property type="entry name" value="C2"/>
    <property type="match status" value="1"/>
</dbReference>
<feature type="domain" description="PI-PLC Y-box" evidence="8">
    <location>
        <begin position="641"/>
        <end position="764"/>
    </location>
</feature>
<dbReference type="PANTHER" id="PTHR10336">
    <property type="entry name" value="PHOSPHOINOSITIDE-SPECIFIC PHOSPHOLIPASE C FAMILY PROTEIN"/>
    <property type="match status" value="1"/>
</dbReference>
<keyword evidence="12" id="KW-1185">Reference proteome</keyword>
<proteinExistence type="predicted"/>
<feature type="compositionally biased region" description="Low complexity" evidence="7">
    <location>
        <begin position="586"/>
        <end position="602"/>
    </location>
</feature>
<dbReference type="CDD" id="cd08598">
    <property type="entry name" value="PI-PLC1c_yeast"/>
    <property type="match status" value="1"/>
</dbReference>
<dbReference type="InterPro" id="IPR037755">
    <property type="entry name" value="Plc1_PH"/>
</dbReference>
<dbReference type="EC" id="3.1.4.11" evidence="1 6"/>
<gene>
    <name evidence="10" type="ORF">A4X03_0g6024</name>
    <name evidence="9" type="ORF">JKIAZH3_G9500</name>
</gene>
<feature type="region of interest" description="Disordered" evidence="7">
    <location>
        <begin position="586"/>
        <end position="605"/>
    </location>
</feature>
<name>A0A177VCI6_9BASI</name>
<feature type="region of interest" description="Disordered" evidence="7">
    <location>
        <begin position="220"/>
        <end position="241"/>
    </location>
</feature>
<dbReference type="EMBL" id="CAJHJG010006086">
    <property type="protein sequence ID" value="CAD6954806.1"/>
    <property type="molecule type" value="Genomic_DNA"/>
</dbReference>
<dbReference type="Pfam" id="PF00388">
    <property type="entry name" value="PI-PLC-X"/>
    <property type="match status" value="1"/>
</dbReference>
<evidence type="ECO:0000256" key="5">
    <source>
        <dbReference type="ARBA" id="ARBA00023224"/>
    </source>
</evidence>
<dbReference type="PROSITE" id="PS50008">
    <property type="entry name" value="PIPLC_Y_DOMAIN"/>
    <property type="match status" value="1"/>
</dbReference>
<feature type="region of interest" description="Disordered" evidence="7">
    <location>
        <begin position="613"/>
        <end position="634"/>
    </location>
</feature>
<feature type="compositionally biased region" description="Low complexity" evidence="7">
    <location>
        <begin position="321"/>
        <end position="338"/>
    </location>
</feature>
<dbReference type="Pfam" id="PF00387">
    <property type="entry name" value="PI-PLC-Y"/>
    <property type="match status" value="1"/>
</dbReference>
<dbReference type="Gene3D" id="2.60.40.150">
    <property type="entry name" value="C2 domain"/>
    <property type="match status" value="1"/>
</dbReference>
<evidence type="ECO:0000313" key="11">
    <source>
        <dbReference type="Proteomes" id="UP000077671"/>
    </source>
</evidence>
<dbReference type="GO" id="GO:0048015">
    <property type="term" value="P:phosphatidylinositol-mediated signaling"/>
    <property type="evidence" value="ECO:0007669"/>
    <property type="project" value="TreeGrafter"/>
</dbReference>
<evidence type="ECO:0000313" key="10">
    <source>
        <dbReference type="EMBL" id="KAE8252980.1"/>
    </source>
</evidence>
<evidence type="ECO:0000313" key="9">
    <source>
        <dbReference type="EMBL" id="CAD6954806.1"/>
    </source>
</evidence>
<dbReference type="Proteomes" id="UP000836402">
    <property type="component" value="Unassembled WGS sequence"/>
</dbReference>
<dbReference type="Proteomes" id="UP000077671">
    <property type="component" value="Unassembled WGS sequence"/>
</dbReference>
<evidence type="ECO:0000256" key="3">
    <source>
        <dbReference type="ARBA" id="ARBA00022963"/>
    </source>
</evidence>
<keyword evidence="3 6" id="KW-0442">Lipid degradation</keyword>
<evidence type="ECO:0000256" key="1">
    <source>
        <dbReference type="ARBA" id="ARBA00012368"/>
    </source>
</evidence>
<keyword evidence="5" id="KW-0807">Transducer</keyword>
<dbReference type="SUPFAM" id="SSF51695">
    <property type="entry name" value="PLC-like phosphodiesterases"/>
    <property type="match status" value="1"/>
</dbReference>
<dbReference type="SUPFAM" id="SSF47473">
    <property type="entry name" value="EF-hand"/>
    <property type="match status" value="1"/>
</dbReference>
<dbReference type="PANTHER" id="PTHR10336:SF36">
    <property type="entry name" value="1-PHOSPHATIDYLINOSITOL 4,5-BISPHOSPHATE PHOSPHODIESTERASE BETA-4"/>
    <property type="match status" value="1"/>
</dbReference>
<dbReference type="PRINTS" id="PR00390">
    <property type="entry name" value="PHPHLIPASEC"/>
</dbReference>
<protein>
    <recommendedName>
        <fullName evidence="1 6">Phosphoinositide phospholipase C</fullName>
        <ecNumber evidence="1 6">3.1.4.11</ecNumber>
    </recommendedName>
</protein>
<dbReference type="GO" id="GO:0051209">
    <property type="term" value="P:release of sequestered calcium ion into cytosol"/>
    <property type="evidence" value="ECO:0007669"/>
    <property type="project" value="TreeGrafter"/>
</dbReference>
<evidence type="ECO:0000313" key="12">
    <source>
        <dbReference type="Proteomes" id="UP000836402"/>
    </source>
</evidence>
<dbReference type="InterPro" id="IPR011993">
    <property type="entry name" value="PH-like_dom_sf"/>
</dbReference>
<dbReference type="SMART" id="SM00148">
    <property type="entry name" value="PLCXc"/>
    <property type="match status" value="1"/>
</dbReference>
<evidence type="ECO:0000256" key="4">
    <source>
        <dbReference type="ARBA" id="ARBA00023098"/>
    </source>
</evidence>
<accession>A0A177VCI6</accession>
<feature type="region of interest" description="Disordered" evidence="7">
    <location>
        <begin position="1"/>
        <end position="25"/>
    </location>
</feature>
<dbReference type="SUPFAM" id="SSF49562">
    <property type="entry name" value="C2 domain (Calcium/lipid-binding domain, CaLB)"/>
    <property type="match status" value="1"/>
</dbReference>
<keyword evidence="4 6" id="KW-0443">Lipid metabolism</keyword>
<dbReference type="Gene3D" id="1.10.238.10">
    <property type="entry name" value="EF-hand"/>
    <property type="match status" value="1"/>
</dbReference>
<dbReference type="CDD" id="cd13360">
    <property type="entry name" value="PH_PLC_fungal"/>
    <property type="match status" value="1"/>
</dbReference>
<keyword evidence="2 6" id="KW-0378">Hydrolase</keyword>
<reference evidence="9" key="3">
    <citation type="submission" date="2020-10" db="EMBL/GenBank/DDBJ databases">
        <authorList>
            <person name="Sedaghatjoo S."/>
        </authorList>
    </citation>
    <scope>NUCLEOTIDE SEQUENCE</scope>
    <source>
        <strain evidence="9">AZH3</strain>
    </source>
</reference>
<dbReference type="SMART" id="SM00149">
    <property type="entry name" value="PLCYc"/>
    <property type="match status" value="1"/>
</dbReference>
<reference evidence="10" key="2">
    <citation type="journal article" date="2019" name="IMA Fungus">
        <title>Genome sequencing and comparison of five Tilletia species to identify candidate genes for the detection of regulated species infecting wheat.</title>
        <authorList>
            <person name="Nguyen H.D.T."/>
            <person name="Sultana T."/>
            <person name="Kesanakurti P."/>
            <person name="Hambleton S."/>
        </authorList>
    </citation>
    <scope>NUCLEOTIDE SEQUENCE</scope>
    <source>
        <strain evidence="10">DAOMC 238032</strain>
    </source>
</reference>
<evidence type="ECO:0000256" key="6">
    <source>
        <dbReference type="RuleBase" id="RU361133"/>
    </source>
</evidence>
<dbReference type="InterPro" id="IPR001711">
    <property type="entry name" value="PLipase_C_Pinositol-sp_Y"/>
</dbReference>
<evidence type="ECO:0000259" key="8">
    <source>
        <dbReference type="PROSITE" id="PS50008"/>
    </source>
</evidence>
<dbReference type="InterPro" id="IPR000909">
    <property type="entry name" value="PLipase_C_PInositol-sp_X_dom"/>
</dbReference>
<dbReference type="AlphaFoldDB" id="A0A177VCI6"/>
<dbReference type="GO" id="GO:0004435">
    <property type="term" value="F:phosphatidylinositol-4,5-bisphosphate phospholipase C activity"/>
    <property type="evidence" value="ECO:0007669"/>
    <property type="project" value="UniProtKB-EC"/>
</dbReference>
<dbReference type="CDD" id="cd00275">
    <property type="entry name" value="C2_PLC_like"/>
    <property type="match status" value="1"/>
</dbReference>
<feature type="region of interest" description="Disordered" evidence="7">
    <location>
        <begin position="319"/>
        <end position="341"/>
    </location>
</feature>
<dbReference type="PROSITE" id="PS50007">
    <property type="entry name" value="PIPLC_X_DOMAIN"/>
    <property type="match status" value="1"/>
</dbReference>
<dbReference type="InterPro" id="IPR000008">
    <property type="entry name" value="C2_dom"/>
</dbReference>
<dbReference type="EMBL" id="LWDD02001065">
    <property type="protein sequence ID" value="KAE8252980.1"/>
    <property type="molecule type" value="Genomic_DNA"/>
</dbReference>
<dbReference type="InterPro" id="IPR001192">
    <property type="entry name" value="PI-PLC_fam"/>
</dbReference>
<evidence type="ECO:0000256" key="7">
    <source>
        <dbReference type="SAM" id="MobiDB-lite"/>
    </source>
</evidence>
<dbReference type="InterPro" id="IPR017946">
    <property type="entry name" value="PLC-like_Pdiesterase_TIM-brl"/>
</dbReference>
<dbReference type="GO" id="GO:0016042">
    <property type="term" value="P:lipid catabolic process"/>
    <property type="evidence" value="ECO:0007669"/>
    <property type="project" value="UniProtKB-KW"/>
</dbReference>
<dbReference type="InterPro" id="IPR011992">
    <property type="entry name" value="EF-hand-dom_pair"/>
</dbReference>
<evidence type="ECO:0000256" key="2">
    <source>
        <dbReference type="ARBA" id="ARBA00022801"/>
    </source>
</evidence>
<dbReference type="InterPro" id="IPR035892">
    <property type="entry name" value="C2_domain_sf"/>
</dbReference>
<dbReference type="SUPFAM" id="SSF50729">
    <property type="entry name" value="PH domain-like"/>
    <property type="match status" value="1"/>
</dbReference>
<comment type="caution">
    <text evidence="10">The sequence shown here is derived from an EMBL/GenBank/DDBJ whole genome shotgun (WGS) entry which is preliminary data.</text>
</comment>
<reference evidence="10" key="1">
    <citation type="submission" date="2016-04" db="EMBL/GenBank/DDBJ databases">
        <authorList>
            <person name="Nguyen H.D."/>
            <person name="Kesanakurti P."/>
            <person name="Cullis J."/>
            <person name="Levesque C.A."/>
            <person name="Hambleton S."/>
        </authorList>
    </citation>
    <scope>NUCLEOTIDE SEQUENCE</scope>
    <source>
        <strain evidence="10">DAOMC 238032</strain>
    </source>
</reference>
<dbReference type="Gene3D" id="2.30.29.30">
    <property type="entry name" value="Pleckstrin-homology domain (PH domain)/Phosphotyrosine-binding domain (PTB)"/>
    <property type="match status" value="1"/>
</dbReference>
<comment type="catalytic activity">
    <reaction evidence="6">
        <text>a 1,2-diacyl-sn-glycero-3-phospho-(1D-myo-inositol-4,5-bisphosphate) + H2O = 1D-myo-inositol 1,4,5-trisphosphate + a 1,2-diacyl-sn-glycerol + H(+)</text>
        <dbReference type="Rhea" id="RHEA:33179"/>
        <dbReference type="ChEBI" id="CHEBI:15377"/>
        <dbReference type="ChEBI" id="CHEBI:15378"/>
        <dbReference type="ChEBI" id="CHEBI:17815"/>
        <dbReference type="ChEBI" id="CHEBI:58456"/>
        <dbReference type="ChEBI" id="CHEBI:203600"/>
        <dbReference type="EC" id="3.1.4.11"/>
    </reaction>
</comment>
<dbReference type="Gene3D" id="3.20.20.190">
    <property type="entry name" value="Phosphatidylinositol (PI) phosphodiesterase"/>
    <property type="match status" value="1"/>
</dbReference>
<sequence>MSRFASPSRPATADATAGFSAKTTASPSTPAAAAAAAIAIADAQPAAVRLLGVLIPYQLLQGETFEKITPKKKKQRTLRLDVDQGRILWDSKRKNYIDIDLISEIRVGADAVYARRECNKSEDVASRWMSIHYKRPGAYKTVHLIAPSEASLKRWRATLLALQQTRNEILLGIVGDSSPHGRPRRPEVENVFERWADVQVSPATVDVNNSSEQGLGLGIRRRRSASAPHDKSRRLRPAGRVPNRLGISRESFTEFLQVEQQMTNISEYAVDKLFNKYRSLHSSAIHLDMFTAFLMSPDNALVMDQCPFFVDAAKRVKTGPGQRQGQCQGQRQRQRQQGDCSGRLRLSTGAVASAFTHSDAAGATAPPPSSGVGSLATLSEQALSTPIVAKAGEVASTLLTKAQEQQNGLIYHDMTRPLSEYYISSSHNTYLVGYQWKGGSTIEGYIRALQRGARSVEIDCWPGKDNAPEVRHGLSLITPVPFVDVVETLSRYAFVSNPYPLIVSLELHIDPPQQDEVARILRERLGDVLLTEALPGRTEDGMLPSPEDLKGKILIKTKNLYISESDRRKVKAGEKSEITAVEIAEGYTTGSETNESEGTGESVALSTVSSIKNAIGKRRSKDKKEKEKKNGPGKKALSASLASLLVYTIGVSFQGWASDEEYRYEVEHMISLGEGDAIKHIKESKDSLVRHNMTHLTRVWPSMKGMKALPRLQSANFSPHDMWAAGCQLVALNWQTPDLGMQINHAMFVRNGKCGYVLKPDALRLEDQCRDSTDRLRFAIEIKIISAQQLPRFNELSQDKDKESDGIDPYVALSIHTPECWGPQPASVDVSRSFLGGVSPPLGTPTSTSASGFDFEPPRRSSTTLSFAASTAGSSLYAPGALLDSTRRMRRSDSVSSVSSVSTSGAGKRTSRLRTHTIRGNGFNPCWNSPLSIALEVPAGDLTMARASEFLGDDALGRADNIRGLSRGLLDLCFVKFEVYEANQLDTNCLATYSVCLGSMLQGYRHVPLYDADLFPHRFSTLFVHVNIRYVGIVPGK</sequence>